<dbReference type="InterPro" id="IPR001598">
    <property type="entry name" value="Transposase_IS30_CS"/>
</dbReference>
<proteinExistence type="inferred from homology"/>
<accession>A0A386WCC1</accession>
<evidence type="ECO:0000256" key="5">
    <source>
        <dbReference type="ARBA" id="ARBA00023172"/>
    </source>
</evidence>
<sequence length="353" mass="39384">MQHPSVIFVGVVVASRLSPLEREEIGLGRAAGESLRSIACRLGRSASTVSREVGRFERYGQRYQPSVAQWASFLRHNRARRVPRLAGDGPLRQVVLDMLRRRRSPQQIAARLRLEYPLQPEMHVSHETIYQAIYLQARGNLRAELTRQVALRCGRAARRRRPAAAAAVRSSRPWLGLNISARPAEVADRAVPGHWEGDLLEGTRRGTHGGSAIATLVERATRFVILVELPEGKVSAHVVSQLAAAMTWLPQRLRASLTWDQGPELARHRDFTIATDCPVYFCDPHSPWQRGSNENTNGLLRQYFPKGRFDFTTIDQAGLNTVADELNDRPRMTLGWATPGEKMAQLLGVATTG</sequence>
<name>A0A386WCC1_9ACTN</name>
<dbReference type="KEGG" id="mtua:CSH63_00765"/>
<dbReference type="PROSITE" id="PS50994">
    <property type="entry name" value="INTEGRASE"/>
    <property type="match status" value="1"/>
</dbReference>
<evidence type="ECO:0000259" key="6">
    <source>
        <dbReference type="PROSITE" id="PS50994"/>
    </source>
</evidence>
<keyword evidence="4" id="KW-0238">DNA-binding</keyword>
<evidence type="ECO:0000256" key="1">
    <source>
        <dbReference type="ARBA" id="ARBA00002190"/>
    </source>
</evidence>
<evidence type="ECO:0000313" key="8">
    <source>
        <dbReference type="Proteomes" id="UP000267804"/>
    </source>
</evidence>
<keyword evidence="5" id="KW-0233">DNA recombination</keyword>
<feature type="domain" description="Integrase catalytic" evidence="6">
    <location>
        <begin position="179"/>
        <end position="347"/>
    </location>
</feature>
<evidence type="ECO:0000256" key="3">
    <source>
        <dbReference type="ARBA" id="ARBA00022578"/>
    </source>
</evidence>
<evidence type="ECO:0000313" key="7">
    <source>
        <dbReference type="EMBL" id="AYF26016.1"/>
    </source>
</evidence>
<dbReference type="AlphaFoldDB" id="A0A386WCC1"/>
<keyword evidence="3" id="KW-0815">Transposition</keyword>
<dbReference type="Proteomes" id="UP000267804">
    <property type="component" value="Chromosome"/>
</dbReference>
<dbReference type="GO" id="GO:0005829">
    <property type="term" value="C:cytosol"/>
    <property type="evidence" value="ECO:0007669"/>
    <property type="project" value="TreeGrafter"/>
</dbReference>
<comment type="function">
    <text evidence="1">Required for the transposition of the insertion element.</text>
</comment>
<dbReference type="InterPro" id="IPR025246">
    <property type="entry name" value="IS30-like_HTH"/>
</dbReference>
<dbReference type="GO" id="GO:0006313">
    <property type="term" value="P:DNA transposition"/>
    <property type="evidence" value="ECO:0007669"/>
    <property type="project" value="InterPro"/>
</dbReference>
<dbReference type="Pfam" id="PF00665">
    <property type="entry name" value="rve"/>
    <property type="match status" value="1"/>
</dbReference>
<gene>
    <name evidence="7" type="ORF">CSH63_00765</name>
</gene>
<dbReference type="PANTHER" id="PTHR10948:SF23">
    <property type="entry name" value="TRANSPOSASE INSI FOR INSERTION SEQUENCE ELEMENT IS30A-RELATED"/>
    <property type="match status" value="1"/>
</dbReference>
<dbReference type="Gene3D" id="3.30.420.10">
    <property type="entry name" value="Ribonuclease H-like superfamily/Ribonuclease H"/>
    <property type="match status" value="1"/>
</dbReference>
<dbReference type="SUPFAM" id="SSF53098">
    <property type="entry name" value="Ribonuclease H-like"/>
    <property type="match status" value="1"/>
</dbReference>
<organism evidence="7 8">
    <name type="scientific">Micromonospora tulbaghiae</name>
    <dbReference type="NCBI Taxonomy" id="479978"/>
    <lineage>
        <taxon>Bacteria</taxon>
        <taxon>Bacillati</taxon>
        <taxon>Actinomycetota</taxon>
        <taxon>Actinomycetes</taxon>
        <taxon>Micromonosporales</taxon>
        <taxon>Micromonosporaceae</taxon>
        <taxon>Micromonospora</taxon>
    </lineage>
</organism>
<evidence type="ECO:0000256" key="2">
    <source>
        <dbReference type="ARBA" id="ARBA00006363"/>
    </source>
</evidence>
<dbReference type="GO" id="GO:0003677">
    <property type="term" value="F:DNA binding"/>
    <property type="evidence" value="ECO:0007669"/>
    <property type="project" value="UniProtKB-KW"/>
</dbReference>
<dbReference type="InterPro" id="IPR053392">
    <property type="entry name" value="Transposase_IS30-like"/>
</dbReference>
<dbReference type="InterPro" id="IPR036397">
    <property type="entry name" value="RNaseH_sf"/>
</dbReference>
<protein>
    <submittedName>
        <fullName evidence="7">IS30 family transposase</fullName>
    </submittedName>
</protein>
<dbReference type="InterPro" id="IPR012337">
    <property type="entry name" value="RNaseH-like_sf"/>
</dbReference>
<evidence type="ECO:0000256" key="4">
    <source>
        <dbReference type="ARBA" id="ARBA00023125"/>
    </source>
</evidence>
<dbReference type="PANTHER" id="PTHR10948">
    <property type="entry name" value="TRANSPOSASE"/>
    <property type="match status" value="1"/>
</dbReference>
<dbReference type="InterPro" id="IPR001584">
    <property type="entry name" value="Integrase_cat-core"/>
</dbReference>
<dbReference type="GO" id="GO:0004803">
    <property type="term" value="F:transposase activity"/>
    <property type="evidence" value="ECO:0007669"/>
    <property type="project" value="InterPro"/>
</dbReference>
<dbReference type="Pfam" id="PF13936">
    <property type="entry name" value="HTH_38"/>
    <property type="match status" value="1"/>
</dbReference>
<dbReference type="EMBL" id="CP024087">
    <property type="protein sequence ID" value="AYF26016.1"/>
    <property type="molecule type" value="Genomic_DNA"/>
</dbReference>
<dbReference type="GO" id="GO:0015074">
    <property type="term" value="P:DNA integration"/>
    <property type="evidence" value="ECO:0007669"/>
    <property type="project" value="InterPro"/>
</dbReference>
<comment type="similarity">
    <text evidence="2">Belongs to the transposase IS30 family.</text>
</comment>
<dbReference type="InterPro" id="IPR051917">
    <property type="entry name" value="Transposase-Integrase"/>
</dbReference>
<dbReference type="PROSITE" id="PS01043">
    <property type="entry name" value="TRANSPOSASE_IS30"/>
    <property type="match status" value="1"/>
</dbReference>
<dbReference type="NCBIfam" id="NF033563">
    <property type="entry name" value="transpos_IS30"/>
    <property type="match status" value="1"/>
</dbReference>
<reference evidence="7 8" key="1">
    <citation type="submission" date="2017-10" db="EMBL/GenBank/DDBJ databases">
        <title>Integration of genomic and chemical information greatly accelerates assignment of the full stereostructure of myelolactone, a potent inhibitor of myeloma from a marine-derived Micromonospora.</title>
        <authorList>
            <person name="Kim M.C."/>
            <person name="Machado H."/>
            <person name="Jensen P.R."/>
            <person name="Fenical W."/>
        </authorList>
    </citation>
    <scope>NUCLEOTIDE SEQUENCE [LARGE SCALE GENOMIC DNA]</scope>
    <source>
        <strain evidence="7 8">CNY-010</strain>
    </source>
</reference>